<proteinExistence type="predicted"/>
<dbReference type="EMBL" id="JAPWTJ010000076">
    <property type="protein sequence ID" value="KAJ8983425.1"/>
    <property type="molecule type" value="Genomic_DNA"/>
</dbReference>
<dbReference type="Proteomes" id="UP001162164">
    <property type="component" value="Unassembled WGS sequence"/>
</dbReference>
<protein>
    <submittedName>
        <fullName evidence="2">Uncharacterized protein</fullName>
    </submittedName>
</protein>
<evidence type="ECO:0000313" key="2">
    <source>
        <dbReference type="EMBL" id="KAJ8983425.1"/>
    </source>
</evidence>
<feature type="compositionally biased region" description="Basic and acidic residues" evidence="1">
    <location>
        <begin position="1"/>
        <end position="32"/>
    </location>
</feature>
<name>A0ABQ9JYI6_9CUCU</name>
<dbReference type="PANTHER" id="PTHR46557:SF1">
    <property type="entry name" value="SERINE_THREONINE-PROTEIN PHOSPHATASE 1 REGULATORY SUBUNIT 10"/>
    <property type="match status" value="1"/>
</dbReference>
<feature type="region of interest" description="Disordered" evidence="1">
    <location>
        <begin position="163"/>
        <end position="187"/>
    </location>
</feature>
<accession>A0ABQ9JYI6</accession>
<keyword evidence="3" id="KW-1185">Reference proteome</keyword>
<feature type="region of interest" description="Disordered" evidence="1">
    <location>
        <begin position="1"/>
        <end position="142"/>
    </location>
</feature>
<comment type="caution">
    <text evidence="2">The sequence shown here is derived from an EMBL/GenBank/DDBJ whole genome shotgun (WGS) entry which is preliminary data.</text>
</comment>
<dbReference type="PANTHER" id="PTHR46557">
    <property type="entry name" value="SERINE/THREONINE-PROTEIN PHOSPHATASE 1 REGULATORY SUBUNIT 10-RELATED"/>
    <property type="match status" value="1"/>
</dbReference>
<feature type="compositionally biased region" description="Basic and acidic residues" evidence="1">
    <location>
        <begin position="83"/>
        <end position="92"/>
    </location>
</feature>
<reference evidence="2" key="1">
    <citation type="journal article" date="2023" name="Insect Mol. Biol.">
        <title>Genome sequencing provides insights into the evolution of gene families encoding plant cell wall-degrading enzymes in longhorned beetles.</title>
        <authorList>
            <person name="Shin N.R."/>
            <person name="Okamura Y."/>
            <person name="Kirsch R."/>
            <person name="Pauchet Y."/>
        </authorList>
    </citation>
    <scope>NUCLEOTIDE SEQUENCE</scope>
    <source>
        <strain evidence="2">MMC_N1</strain>
    </source>
</reference>
<feature type="compositionally biased region" description="Basic and acidic residues" evidence="1">
    <location>
        <begin position="62"/>
        <end position="73"/>
    </location>
</feature>
<sequence>MDKKDSKDRGKEKDNGKDKEKDKEKQAEKDKNTLAQIKPQTIEKLGRIPKKTSSSSPVEEMTNEKKEAVENKDTKKKSFSVGIRKDSDERPKTVKVFNSKMRSTGLEEEVKPAPPRPVKKPTPSVQLPTIPPKRLSPPREHREIIVPPEKKLKIDKIDIPERPGAIKLIPPKPKRVRREAGESYQPPLPGDCFSSLLTVLTGNSSVQEFYLCYIS</sequence>
<evidence type="ECO:0000313" key="3">
    <source>
        <dbReference type="Proteomes" id="UP001162164"/>
    </source>
</evidence>
<evidence type="ECO:0000256" key="1">
    <source>
        <dbReference type="SAM" id="MobiDB-lite"/>
    </source>
</evidence>
<organism evidence="2 3">
    <name type="scientific">Molorchus minor</name>
    <dbReference type="NCBI Taxonomy" id="1323400"/>
    <lineage>
        <taxon>Eukaryota</taxon>
        <taxon>Metazoa</taxon>
        <taxon>Ecdysozoa</taxon>
        <taxon>Arthropoda</taxon>
        <taxon>Hexapoda</taxon>
        <taxon>Insecta</taxon>
        <taxon>Pterygota</taxon>
        <taxon>Neoptera</taxon>
        <taxon>Endopterygota</taxon>
        <taxon>Coleoptera</taxon>
        <taxon>Polyphaga</taxon>
        <taxon>Cucujiformia</taxon>
        <taxon>Chrysomeloidea</taxon>
        <taxon>Cerambycidae</taxon>
        <taxon>Lamiinae</taxon>
        <taxon>Monochamini</taxon>
        <taxon>Molorchus</taxon>
    </lineage>
</organism>
<gene>
    <name evidence="2" type="ORF">NQ317_005890</name>
</gene>